<sequence length="240" mass="26860">MWAVDILDEVLARAAADPVVRGVILTGSRARGTETARSDYDVTIAVAEQPQPWRHSTRTDALDEVVCTVEALTDTSVHWQRYFYRDAKVLLDRLNGGIAELIDRQATLSAEEAALHARTSLDAYVNQLYRCAKSRRDGFAEAALLDEAESLPWLLETVFALHGRLRPYNKYLRWELESFPLPGDWNTALMPDRVRTASLRLFPAVETLARCHGHAEVLEGWGSDIELIHAFAEAAGADRC</sequence>
<evidence type="ECO:0000313" key="2">
    <source>
        <dbReference type="Proteomes" id="UP000182486"/>
    </source>
</evidence>
<reference evidence="1 2" key="1">
    <citation type="submission" date="2016-09" db="EMBL/GenBank/DDBJ databases">
        <title>Couchioplanes caeruleus draft genome sequence.</title>
        <authorList>
            <person name="Sheehan J."/>
            <person name="Caffrey P."/>
        </authorList>
    </citation>
    <scope>NUCLEOTIDE SEQUENCE [LARGE SCALE GENOMIC DNA]</scope>
    <source>
        <strain evidence="1 2">DSM 43634</strain>
    </source>
</reference>
<gene>
    <name evidence="1" type="ORF">BG844_36065</name>
</gene>
<proteinExistence type="predicted"/>
<evidence type="ECO:0008006" key="3">
    <source>
        <dbReference type="Google" id="ProtNLM"/>
    </source>
</evidence>
<name>A0A1K0FAC4_9ACTN</name>
<dbReference type="CDD" id="cd05403">
    <property type="entry name" value="NT_KNTase_like"/>
    <property type="match status" value="1"/>
</dbReference>
<evidence type="ECO:0000313" key="1">
    <source>
        <dbReference type="EMBL" id="OJF09688.1"/>
    </source>
</evidence>
<comment type="caution">
    <text evidence="1">The sequence shown here is derived from an EMBL/GenBank/DDBJ whole genome shotgun (WGS) entry which is preliminary data.</text>
</comment>
<dbReference type="AlphaFoldDB" id="A0A1K0FAC4"/>
<dbReference type="Proteomes" id="UP000182486">
    <property type="component" value="Unassembled WGS sequence"/>
</dbReference>
<keyword evidence="2" id="KW-1185">Reference proteome</keyword>
<dbReference type="InterPro" id="IPR043519">
    <property type="entry name" value="NT_sf"/>
</dbReference>
<organism evidence="1 2">
    <name type="scientific">Couchioplanes caeruleus subsp. caeruleus</name>
    <dbReference type="NCBI Taxonomy" id="56427"/>
    <lineage>
        <taxon>Bacteria</taxon>
        <taxon>Bacillati</taxon>
        <taxon>Actinomycetota</taxon>
        <taxon>Actinomycetes</taxon>
        <taxon>Micromonosporales</taxon>
        <taxon>Micromonosporaceae</taxon>
        <taxon>Couchioplanes</taxon>
    </lineage>
</organism>
<dbReference type="Gene3D" id="3.30.460.10">
    <property type="entry name" value="Beta Polymerase, domain 2"/>
    <property type="match status" value="1"/>
</dbReference>
<dbReference type="EMBL" id="MEIA01000551">
    <property type="protein sequence ID" value="OJF09688.1"/>
    <property type="molecule type" value="Genomic_DNA"/>
</dbReference>
<accession>A0A1K0FAC4</accession>
<protein>
    <recommendedName>
        <fullName evidence="3">Polymerase nucleotidyl transferase domain-containing protein</fullName>
    </recommendedName>
</protein>
<dbReference type="SUPFAM" id="SSF81301">
    <property type="entry name" value="Nucleotidyltransferase"/>
    <property type="match status" value="1"/>
</dbReference>